<accession>A0A242M774</accession>
<evidence type="ECO:0000313" key="2">
    <source>
        <dbReference type="Proteomes" id="UP000194546"/>
    </source>
</evidence>
<sequence>MARALAAGFNLPQSLAQSCDVTVKFDSAQDVRRNPPVSNVTVARV</sequence>
<protein>
    <submittedName>
        <fullName evidence="1">Uncharacterized protein</fullName>
    </submittedName>
</protein>
<evidence type="ECO:0000313" key="1">
    <source>
        <dbReference type="EMBL" id="OTP67076.1"/>
    </source>
</evidence>
<proteinExistence type="predicted"/>
<dbReference type="AlphaFoldDB" id="A0A242M774"/>
<dbReference type="EMBL" id="NBTY01000198">
    <property type="protein sequence ID" value="OTP67076.1"/>
    <property type="molecule type" value="Genomic_DNA"/>
</dbReference>
<dbReference type="PROSITE" id="PS51257">
    <property type="entry name" value="PROKAR_LIPOPROTEIN"/>
    <property type="match status" value="1"/>
</dbReference>
<reference evidence="1 2" key="1">
    <citation type="submission" date="2017-03" db="EMBL/GenBank/DDBJ databases">
        <title>Genome analysis of strain PAMC 26510.</title>
        <authorList>
            <person name="Oh H.-M."/>
            <person name="Yang J.-A."/>
        </authorList>
    </citation>
    <scope>NUCLEOTIDE SEQUENCE [LARGE SCALE GENOMIC DNA]</scope>
    <source>
        <strain evidence="1 2">PAMC 26510</strain>
    </source>
</reference>
<organism evidence="1 2">
    <name type="scientific">Caballeronia sordidicola</name>
    <name type="common">Burkholderia sordidicola</name>
    <dbReference type="NCBI Taxonomy" id="196367"/>
    <lineage>
        <taxon>Bacteria</taxon>
        <taxon>Pseudomonadati</taxon>
        <taxon>Pseudomonadota</taxon>
        <taxon>Betaproteobacteria</taxon>
        <taxon>Burkholderiales</taxon>
        <taxon>Burkholderiaceae</taxon>
        <taxon>Caballeronia</taxon>
    </lineage>
</organism>
<comment type="caution">
    <text evidence="1">The sequence shown here is derived from an EMBL/GenBank/DDBJ whole genome shotgun (WGS) entry which is preliminary data.</text>
</comment>
<name>A0A242M774_CABSO</name>
<gene>
    <name evidence="1" type="ORF">PAMC26510_32025</name>
</gene>
<dbReference type="Proteomes" id="UP000194546">
    <property type="component" value="Unassembled WGS sequence"/>
</dbReference>